<dbReference type="KEGG" id="spar:SPRG_06964"/>
<dbReference type="RefSeq" id="XP_012201817.1">
    <property type="nucleotide sequence ID" value="XM_012346427.1"/>
</dbReference>
<feature type="region of interest" description="Disordered" evidence="1">
    <location>
        <begin position="1"/>
        <end position="25"/>
    </location>
</feature>
<dbReference type="SUPFAM" id="SSF81383">
    <property type="entry name" value="F-box domain"/>
    <property type="match status" value="1"/>
</dbReference>
<evidence type="ECO:0000259" key="2">
    <source>
        <dbReference type="Pfam" id="PF12937"/>
    </source>
</evidence>
<accession>A0A067CKR6</accession>
<dbReference type="VEuPathDB" id="FungiDB:SPRG_06964"/>
<dbReference type="OrthoDB" id="199913at2759"/>
<evidence type="ECO:0000256" key="1">
    <source>
        <dbReference type="SAM" id="MobiDB-lite"/>
    </source>
</evidence>
<dbReference type="OMA" id="VQTHTTC"/>
<dbReference type="InterPro" id="IPR001810">
    <property type="entry name" value="F-box_dom"/>
</dbReference>
<dbReference type="Gene3D" id="1.20.1280.50">
    <property type="match status" value="1"/>
</dbReference>
<dbReference type="Pfam" id="PF12937">
    <property type="entry name" value="F-box-like"/>
    <property type="match status" value="1"/>
</dbReference>
<organism evidence="3 4">
    <name type="scientific">Saprolegnia parasitica (strain CBS 223.65)</name>
    <dbReference type="NCBI Taxonomy" id="695850"/>
    <lineage>
        <taxon>Eukaryota</taxon>
        <taxon>Sar</taxon>
        <taxon>Stramenopiles</taxon>
        <taxon>Oomycota</taxon>
        <taxon>Saprolegniomycetes</taxon>
        <taxon>Saprolegniales</taxon>
        <taxon>Saprolegniaceae</taxon>
        <taxon>Saprolegnia</taxon>
    </lineage>
</organism>
<gene>
    <name evidence="3" type="ORF">SPRG_06964</name>
</gene>
<evidence type="ECO:0000313" key="4">
    <source>
        <dbReference type="Proteomes" id="UP000030745"/>
    </source>
</evidence>
<dbReference type="AlphaFoldDB" id="A0A067CKR6"/>
<dbReference type="Proteomes" id="UP000030745">
    <property type="component" value="Unassembled WGS sequence"/>
</dbReference>
<feature type="domain" description="F-box" evidence="2">
    <location>
        <begin position="30"/>
        <end position="60"/>
    </location>
</feature>
<sequence length="454" mass="49314">MTKHQAGSALKGGRGKKSKDEAAKKPQYSVPEEIIPFIFQYLSWRDGYRAGRVSRAWHEAHASILHPTSPMQVGLHWRASTYTGESWDDILSEFAPTDTCFAAQYAPQLAMITVSGLAHSLRRPTGWNKLFHVIQERKLLPRACTIVCMYSDFGIMASTAAGGHYDLSELESSVIDDMAVNITVGYFPETTLQVLEPTKLEIREGLLTPMISASANSILVYSTNGAQCDDLVRLMATTHASANIVGTILPFTDRCVPMAVRRLSPAGLSISHPTHLCVAFDGRVASAPFVSLGFKIISPILQCEHMQMRRHPYFKVLHTFESVAVATSPAMSMAPIQLLNSVSEASGNVYLFKAETEAEVAAFIAAPHAVHLDRAVCIYDKQHGIVFSQADAESGAAPWREGMFGVFCVQDAVAGQADLAHSLALAKVAASGATILGGLTYPVRGPGRRLLRRD</sequence>
<dbReference type="GeneID" id="24129275"/>
<protein>
    <recommendedName>
        <fullName evidence="2">F-box domain-containing protein</fullName>
    </recommendedName>
</protein>
<evidence type="ECO:0000313" key="3">
    <source>
        <dbReference type="EMBL" id="KDO27377.1"/>
    </source>
</evidence>
<dbReference type="InterPro" id="IPR036047">
    <property type="entry name" value="F-box-like_dom_sf"/>
</dbReference>
<reference evidence="3 4" key="1">
    <citation type="journal article" date="2013" name="PLoS Genet.">
        <title>Distinctive expansion of potential virulence genes in the genome of the oomycete fish pathogen Saprolegnia parasitica.</title>
        <authorList>
            <person name="Jiang R.H."/>
            <person name="de Bruijn I."/>
            <person name="Haas B.J."/>
            <person name="Belmonte R."/>
            <person name="Lobach L."/>
            <person name="Christie J."/>
            <person name="van den Ackerveken G."/>
            <person name="Bottin A."/>
            <person name="Bulone V."/>
            <person name="Diaz-Moreno S.M."/>
            <person name="Dumas B."/>
            <person name="Fan L."/>
            <person name="Gaulin E."/>
            <person name="Govers F."/>
            <person name="Grenville-Briggs L.J."/>
            <person name="Horner N.R."/>
            <person name="Levin J.Z."/>
            <person name="Mammella M."/>
            <person name="Meijer H.J."/>
            <person name="Morris P."/>
            <person name="Nusbaum C."/>
            <person name="Oome S."/>
            <person name="Phillips A.J."/>
            <person name="van Rooyen D."/>
            <person name="Rzeszutek E."/>
            <person name="Saraiva M."/>
            <person name="Secombes C.J."/>
            <person name="Seidl M.F."/>
            <person name="Snel B."/>
            <person name="Stassen J.H."/>
            <person name="Sykes S."/>
            <person name="Tripathy S."/>
            <person name="van den Berg H."/>
            <person name="Vega-Arreguin J.C."/>
            <person name="Wawra S."/>
            <person name="Young S.K."/>
            <person name="Zeng Q."/>
            <person name="Dieguez-Uribeondo J."/>
            <person name="Russ C."/>
            <person name="Tyler B.M."/>
            <person name="van West P."/>
        </authorList>
    </citation>
    <scope>NUCLEOTIDE SEQUENCE [LARGE SCALE GENOMIC DNA]</scope>
    <source>
        <strain evidence="3 4">CBS 223.65</strain>
    </source>
</reference>
<dbReference type="EMBL" id="KK583217">
    <property type="protein sequence ID" value="KDO27377.1"/>
    <property type="molecule type" value="Genomic_DNA"/>
</dbReference>
<proteinExistence type="predicted"/>
<keyword evidence="4" id="KW-1185">Reference proteome</keyword>
<name>A0A067CKR6_SAPPC</name>